<sequence>MRKRMRILAAGAAAAVLAGTLAACGSSGSMGTEDSKTITYWSTWNKGEPQQQVIQQAIGSFTKETGIKVRAQFSGRQVMKQVDTANNTSKVPDLVDDSSESLLSAANSGVLQGVDAVYGRSVPGESKTVAQVIPPASVKFLKDDKGQYALVPYQTLVTSLWFNDKMMQKIGATPPKTFDELLDTCGKAVAHGMACVADDGTIPDYNAYWLTQLVSRYLGPEWIRKAAADKTGQTWRDPKFLAAAQALEKLVKGKGNMLSGYQGSKLPAGQQAWSQNKALYLLMGSWAASDTKNYAASGFDYDSVTFPSVPNGQMSVDSQSVGFGITKKAKNPAAAQKFIAYFMSKRWMSELSSKAGVIPSRPDVPAPATLASVQKQLADAPVVTRYLDGVPSIYPNYWTNVFDVADDQLFFGETSPEKFVDKLVSSSKSYWASHS</sequence>
<gene>
    <name evidence="2" type="ORF">SCOCK_210065</name>
</gene>
<name>A0A9W4DU64_9ACTN</name>
<evidence type="ECO:0000313" key="2">
    <source>
        <dbReference type="EMBL" id="CAG6393625.1"/>
    </source>
</evidence>
<dbReference type="AlphaFoldDB" id="A0A9W4DU64"/>
<dbReference type="EMBL" id="CAJSLV010000050">
    <property type="protein sequence ID" value="CAG6393625.1"/>
    <property type="molecule type" value="Genomic_DNA"/>
</dbReference>
<dbReference type="RefSeq" id="WP_251489455.1">
    <property type="nucleotide sequence ID" value="NZ_CAJSLV010000050.1"/>
</dbReference>
<keyword evidence="3" id="KW-1185">Reference proteome</keyword>
<dbReference type="Pfam" id="PF01547">
    <property type="entry name" value="SBP_bac_1"/>
    <property type="match status" value="1"/>
</dbReference>
<comment type="caution">
    <text evidence="2">The sequence shown here is derived from an EMBL/GenBank/DDBJ whole genome shotgun (WGS) entry which is preliminary data.</text>
</comment>
<evidence type="ECO:0000313" key="3">
    <source>
        <dbReference type="Proteomes" id="UP001152519"/>
    </source>
</evidence>
<dbReference type="PROSITE" id="PS51257">
    <property type="entry name" value="PROKAR_LIPOPROTEIN"/>
    <property type="match status" value="1"/>
</dbReference>
<reference evidence="2" key="1">
    <citation type="submission" date="2021-05" db="EMBL/GenBank/DDBJ databases">
        <authorList>
            <person name="Arsene-Ploetze F."/>
        </authorList>
    </citation>
    <scope>NUCLEOTIDE SEQUENCE</scope>
    <source>
        <strain evidence="2">DSM 42138</strain>
    </source>
</reference>
<feature type="chain" id="PRO_5040895600" evidence="1">
    <location>
        <begin position="24"/>
        <end position="435"/>
    </location>
</feature>
<keyword evidence="1" id="KW-0732">Signal</keyword>
<proteinExistence type="predicted"/>
<dbReference type="InterPro" id="IPR050490">
    <property type="entry name" value="Bact_solute-bd_prot1"/>
</dbReference>
<dbReference type="Gene3D" id="3.40.190.10">
    <property type="entry name" value="Periplasmic binding protein-like II"/>
    <property type="match status" value="1"/>
</dbReference>
<dbReference type="Proteomes" id="UP001152519">
    <property type="component" value="Unassembled WGS sequence"/>
</dbReference>
<dbReference type="SUPFAM" id="SSF53850">
    <property type="entry name" value="Periplasmic binding protein-like II"/>
    <property type="match status" value="1"/>
</dbReference>
<protein>
    <submittedName>
        <fullName evidence="2">Raffinose/stachyose/melibiose transport system substrate-binding protein</fullName>
    </submittedName>
</protein>
<feature type="signal peptide" evidence="1">
    <location>
        <begin position="1"/>
        <end position="23"/>
    </location>
</feature>
<accession>A0A9W4DU64</accession>
<organism evidence="2 3">
    <name type="scientific">Actinacidiphila cocklensis</name>
    <dbReference type="NCBI Taxonomy" id="887465"/>
    <lineage>
        <taxon>Bacteria</taxon>
        <taxon>Bacillati</taxon>
        <taxon>Actinomycetota</taxon>
        <taxon>Actinomycetes</taxon>
        <taxon>Kitasatosporales</taxon>
        <taxon>Streptomycetaceae</taxon>
        <taxon>Actinacidiphila</taxon>
    </lineage>
</organism>
<evidence type="ECO:0000256" key="1">
    <source>
        <dbReference type="SAM" id="SignalP"/>
    </source>
</evidence>
<dbReference type="InterPro" id="IPR006059">
    <property type="entry name" value="SBP"/>
</dbReference>
<dbReference type="PANTHER" id="PTHR43649">
    <property type="entry name" value="ARABINOSE-BINDING PROTEIN-RELATED"/>
    <property type="match status" value="1"/>
</dbReference>